<sequence length="680" mass="77803">MSTLFSLCTTTGVKRLQQPSPKSSQSLLPILTSMVGIFLINSVLISASYERPCGKVWVVLICALLIPHVNAQAYLVSEELLQAEVSESLGKLKISLELCHMFRKTYEERRANLSQYQRNGNTVPPWDFSPQLVFSRLDLFTQRLVMVKEVLETVVDLFKLEKLEIGGVKGHILSQHVQILHQNFVEVYKNFVNKSSACLDLTNKDFDADVSTFQLLVEDTDRRLGAIFCQAFDSNPGLEHAFKVVDLFGSLCERSLVAADAVSRYPILLSMFDQELDNTRVLYRRHIQAADQRAWTPVNKNMPAVAGGLRWVHELKRRIQSLFSMFTQLSYPCLESAAGAQVIHKYEDTMQLLDRYASSLYDSWAQTVAQTSECNLSLPLITREPTSRLLSVNFNPQLVSVLREVKYLTCGQSEALPEAALLLYSRREHLWQYVSNLELTVHHYNKMTQSVLEVELPLVQAQLQNLDSELNKAQEVLQWNSEDIWPYILEVRDHVCELEARLQKSKENIEDIQRITRGWASPVFERREGKRDALLRLDEQTDKLENFYNMIRASGEKILFLLKSSLQLLGADESSEEWKAYLDYIDDMIMDGFFHSIRDSLQFLLDNTDQKSTAPLMEVLLDLNVPDLIFSPSLDYGTGDGLLDRVEVLIRNLFRMSSLVPRVAKHCGIPHYQVRHGENT</sequence>
<dbReference type="Proteomes" id="UP001497482">
    <property type="component" value="Chromosome 14"/>
</dbReference>
<dbReference type="InterPro" id="IPR026983">
    <property type="entry name" value="DHC"/>
</dbReference>
<gene>
    <name evidence="3" type="ORF">KC01_LOCUS11532</name>
</gene>
<name>A0AAV2JZN7_KNICA</name>
<dbReference type="InterPro" id="IPR013594">
    <property type="entry name" value="Dynein_heavy_tail"/>
</dbReference>
<dbReference type="AlphaFoldDB" id="A0AAV2JZN7"/>
<dbReference type="GO" id="GO:0005858">
    <property type="term" value="C:axonemal dynein complex"/>
    <property type="evidence" value="ECO:0007669"/>
    <property type="project" value="TreeGrafter"/>
</dbReference>
<dbReference type="GO" id="GO:0045505">
    <property type="term" value="F:dynein intermediate chain binding"/>
    <property type="evidence" value="ECO:0007669"/>
    <property type="project" value="InterPro"/>
</dbReference>
<evidence type="ECO:0000259" key="2">
    <source>
        <dbReference type="Pfam" id="PF08385"/>
    </source>
</evidence>
<keyword evidence="4" id="KW-1185">Reference proteome</keyword>
<feature type="domain" description="Dynein heavy chain tail" evidence="2">
    <location>
        <begin position="56"/>
        <end position="487"/>
    </location>
</feature>
<feature type="transmembrane region" description="Helical" evidence="1">
    <location>
        <begin position="25"/>
        <end position="44"/>
    </location>
</feature>
<keyword evidence="1" id="KW-0812">Transmembrane</keyword>
<keyword evidence="1" id="KW-0472">Membrane</keyword>
<protein>
    <recommendedName>
        <fullName evidence="2">Dynein heavy chain tail domain-containing protein</fullName>
    </recommendedName>
</protein>
<dbReference type="EMBL" id="OZ035836">
    <property type="protein sequence ID" value="CAL1580719.1"/>
    <property type="molecule type" value="Genomic_DNA"/>
</dbReference>
<feature type="transmembrane region" description="Helical" evidence="1">
    <location>
        <begin position="56"/>
        <end position="76"/>
    </location>
</feature>
<evidence type="ECO:0000256" key="1">
    <source>
        <dbReference type="SAM" id="Phobius"/>
    </source>
</evidence>
<proteinExistence type="predicted"/>
<dbReference type="GO" id="GO:0051959">
    <property type="term" value="F:dynein light intermediate chain binding"/>
    <property type="evidence" value="ECO:0007669"/>
    <property type="project" value="InterPro"/>
</dbReference>
<dbReference type="PANTHER" id="PTHR46532:SF11">
    <property type="entry name" value="DYNEIN AXONEMAL HEAVY CHAIN 12"/>
    <property type="match status" value="1"/>
</dbReference>
<organism evidence="3 4">
    <name type="scientific">Knipowitschia caucasica</name>
    <name type="common">Caucasian dwarf goby</name>
    <name type="synonym">Pomatoschistus caucasicus</name>
    <dbReference type="NCBI Taxonomy" id="637954"/>
    <lineage>
        <taxon>Eukaryota</taxon>
        <taxon>Metazoa</taxon>
        <taxon>Chordata</taxon>
        <taxon>Craniata</taxon>
        <taxon>Vertebrata</taxon>
        <taxon>Euteleostomi</taxon>
        <taxon>Actinopterygii</taxon>
        <taxon>Neopterygii</taxon>
        <taxon>Teleostei</taxon>
        <taxon>Neoteleostei</taxon>
        <taxon>Acanthomorphata</taxon>
        <taxon>Gobiaria</taxon>
        <taxon>Gobiiformes</taxon>
        <taxon>Gobioidei</taxon>
        <taxon>Gobiidae</taxon>
        <taxon>Gobiinae</taxon>
        <taxon>Knipowitschia</taxon>
    </lineage>
</organism>
<reference evidence="3 4" key="1">
    <citation type="submission" date="2024-04" db="EMBL/GenBank/DDBJ databases">
        <authorList>
            <person name="Waldvogel A.-M."/>
            <person name="Schoenle A."/>
        </authorList>
    </citation>
    <scope>NUCLEOTIDE SEQUENCE [LARGE SCALE GENOMIC DNA]</scope>
</reference>
<dbReference type="GO" id="GO:0007018">
    <property type="term" value="P:microtubule-based movement"/>
    <property type="evidence" value="ECO:0007669"/>
    <property type="project" value="InterPro"/>
</dbReference>
<keyword evidence="1" id="KW-1133">Transmembrane helix</keyword>
<dbReference type="Pfam" id="PF08385">
    <property type="entry name" value="DHC_N1"/>
    <property type="match status" value="1"/>
</dbReference>
<evidence type="ECO:0000313" key="3">
    <source>
        <dbReference type="EMBL" id="CAL1580719.1"/>
    </source>
</evidence>
<evidence type="ECO:0000313" key="4">
    <source>
        <dbReference type="Proteomes" id="UP001497482"/>
    </source>
</evidence>
<accession>A0AAV2JZN7</accession>
<dbReference type="PANTHER" id="PTHR46532">
    <property type="entry name" value="MALE FERTILITY FACTOR KL5"/>
    <property type="match status" value="1"/>
</dbReference>